<gene>
    <name evidence="2" type="ORF">RFI_01341</name>
</gene>
<dbReference type="AlphaFoldDB" id="X6PC15"/>
<name>X6PC15_RETFI</name>
<keyword evidence="1" id="KW-1133">Transmembrane helix</keyword>
<feature type="transmembrane region" description="Helical" evidence="1">
    <location>
        <begin position="345"/>
        <end position="372"/>
    </location>
</feature>
<keyword evidence="1" id="KW-0812">Transmembrane</keyword>
<dbReference type="InterPro" id="IPR011043">
    <property type="entry name" value="Gal_Oxase/kelch_b-propeller"/>
</dbReference>
<dbReference type="OrthoDB" id="432528at2759"/>
<comment type="caution">
    <text evidence="2">The sequence shown here is derived from an EMBL/GenBank/DDBJ whole genome shotgun (WGS) entry which is preliminary data.</text>
</comment>
<evidence type="ECO:0000313" key="3">
    <source>
        <dbReference type="Proteomes" id="UP000023152"/>
    </source>
</evidence>
<dbReference type="SUPFAM" id="SSF50965">
    <property type="entry name" value="Galactose oxidase, central domain"/>
    <property type="match status" value="1"/>
</dbReference>
<sequence>MLNQNEAEEDRMKRLELPDMTSESTLENPLIVATLPPLPTELWLGQCVSVEDEILICGGYFMSKCYSYHVTKRQYKEVCAYPIEVELDGHSVIKCEEQTAKRYTTLVSLGGDGEWTATHMLVLRYQSVWKSVGTCAREGERFNEWIIVESKQSNDKNKDWTDARGLVSGENNNLLFVTHPPHNIDIIDLRSFSFVQHVQDSHLPVSELHFHGLVLLAPNHFLLLHDGNMYTFRYDQSANRFTFDEQKTESFHSVLMQQRYTYVFLEPQLIVLGGYSGSWRTSSDDVHVFHVHCKTWTRYPHKIPLSINGSVAVARVGEPVFHLIGGQDTKGQHLNTHFIFKCQHVGVFLCFVLFVSVLVIYCFFGFCLFVWYNKKKKCTPKEVNVILRHWIRCYHLKSLGWAVDFAALVLHFLMKKGKKKMKVILFITASTFLSLFLISHYKFSFAGKYAFFVGIYLLKFNLQYSKKLIPFTIISTTIEELYSFRENNSIVLNLKIMATKEDVSLKEWFLSLDEAQRHELIRIAVNEGEVFAATVEKMLQPKKGDKSQIRLLHAFVRSMEMLWTTPKNCLQAKHQFNFKKDMGLFFLFFVVPLFGKIAKTMKQDEPITPDMCCCPLASGRKSKTFSHTIIFNFVIFDCFFPPMKMNQSILALPLQMRELIDFSQKKKKKTN</sequence>
<keyword evidence="3" id="KW-1185">Reference proteome</keyword>
<dbReference type="InterPro" id="IPR015915">
    <property type="entry name" value="Kelch-typ_b-propeller"/>
</dbReference>
<dbReference type="EMBL" id="ASPP01001370">
    <property type="protein sequence ID" value="ETO35721.1"/>
    <property type="molecule type" value="Genomic_DNA"/>
</dbReference>
<proteinExistence type="predicted"/>
<organism evidence="2 3">
    <name type="scientific">Reticulomyxa filosa</name>
    <dbReference type="NCBI Taxonomy" id="46433"/>
    <lineage>
        <taxon>Eukaryota</taxon>
        <taxon>Sar</taxon>
        <taxon>Rhizaria</taxon>
        <taxon>Retaria</taxon>
        <taxon>Foraminifera</taxon>
        <taxon>Monothalamids</taxon>
        <taxon>Reticulomyxidae</taxon>
        <taxon>Reticulomyxa</taxon>
    </lineage>
</organism>
<keyword evidence="1" id="KW-0472">Membrane</keyword>
<accession>X6PC15</accession>
<dbReference type="Gene3D" id="2.120.10.80">
    <property type="entry name" value="Kelch-type beta propeller"/>
    <property type="match status" value="1"/>
</dbReference>
<reference evidence="2 3" key="1">
    <citation type="journal article" date="2013" name="Curr. Biol.">
        <title>The Genome of the Foraminiferan Reticulomyxa filosa.</title>
        <authorList>
            <person name="Glockner G."/>
            <person name="Hulsmann N."/>
            <person name="Schleicher M."/>
            <person name="Noegel A.A."/>
            <person name="Eichinger L."/>
            <person name="Gallinger C."/>
            <person name="Pawlowski J."/>
            <person name="Sierra R."/>
            <person name="Euteneuer U."/>
            <person name="Pillet L."/>
            <person name="Moustafa A."/>
            <person name="Platzer M."/>
            <person name="Groth M."/>
            <person name="Szafranski K."/>
            <person name="Schliwa M."/>
        </authorList>
    </citation>
    <scope>NUCLEOTIDE SEQUENCE [LARGE SCALE GENOMIC DNA]</scope>
</reference>
<protein>
    <submittedName>
        <fullName evidence="2">Uncharacterized protein</fullName>
    </submittedName>
</protein>
<evidence type="ECO:0000313" key="2">
    <source>
        <dbReference type="EMBL" id="ETO35721.1"/>
    </source>
</evidence>
<dbReference type="Proteomes" id="UP000023152">
    <property type="component" value="Unassembled WGS sequence"/>
</dbReference>
<evidence type="ECO:0000256" key="1">
    <source>
        <dbReference type="SAM" id="Phobius"/>
    </source>
</evidence>
<feature type="transmembrane region" description="Helical" evidence="1">
    <location>
        <begin position="423"/>
        <end position="439"/>
    </location>
</feature>